<gene>
    <name evidence="2" type="ORF">HU200_001216</name>
</gene>
<feature type="region of interest" description="Disordered" evidence="1">
    <location>
        <begin position="71"/>
        <end position="91"/>
    </location>
</feature>
<feature type="compositionally biased region" description="Basic and acidic residues" evidence="1">
    <location>
        <begin position="617"/>
        <end position="634"/>
    </location>
</feature>
<dbReference type="InterPro" id="IPR035513">
    <property type="entry name" value="Invertase/methylesterase_inhib"/>
</dbReference>
<feature type="region of interest" description="Disordered" evidence="1">
    <location>
        <begin position="155"/>
        <end position="193"/>
    </location>
</feature>
<feature type="compositionally biased region" description="Pro residues" evidence="1">
    <location>
        <begin position="155"/>
        <end position="167"/>
    </location>
</feature>
<dbReference type="EMBL" id="JACEFO010000121">
    <property type="protein sequence ID" value="KAF8780616.1"/>
    <property type="molecule type" value="Genomic_DNA"/>
</dbReference>
<dbReference type="SUPFAM" id="SSF101148">
    <property type="entry name" value="Plant invertase/pectin methylesterase inhibitor"/>
    <property type="match status" value="1"/>
</dbReference>
<name>A0A835G013_9POAL</name>
<keyword evidence="3" id="KW-1185">Reference proteome</keyword>
<sequence>MWPSRPGHSGTEWIGMILDTSGKWDVTPVLSLLNLHCPRIKCTTCPHGCPDHGKIGHCDPDDHRVRRAYQTATRRHTTRGNDDDPYGSGDQRRRTLVLHSFVLFSSPFFSFFDQSREGVKGGSHGGRWQPILDLRSRSNGYDTFKTLALSISFPIPDPRLPPPPATDPVPTRGRRATPTPPLPKAAARHQPCPYPRPPLRLAGSCRGRPVLPQAAFDPFPGRRRRQATTSLLLNSVLTTGGHHSSTRRQNTTFRKNKNITNLKVPPPPLPCRIRACLSYQRRYTFLRACCANTTDPAVCYDSLFPRASSFEGNLVKVTTAATIIAYEQLRSFDAELRSLLRGGTGAGKLKAVLINEDEALATLLRLETILVSGRPNRCLNFFFPSRLVSRCVLADHPGQQQHHATTSPSLARATTTSAITFPATHHHLTCSTPHTSSATPSPRRTCASASTHKWLQAKPSRAARRCYLWPCLYSACAAVASAPLLSKPTLASCHPAALPLLNGQPPCAAYKRAPPVALHRCPSPPSRPAPLLIFYLAPISRFLVRVQNKVDITNLLHQAHPSTSLYLPQPRAELPTSTSTVVYGRSNPRLLTHFWSTHESARSRGRRILHAGAPESSRSDRLRSAAKAYDHNLGRDPGCSKVGKAT</sequence>
<evidence type="ECO:0000313" key="3">
    <source>
        <dbReference type="Proteomes" id="UP000636709"/>
    </source>
</evidence>
<organism evidence="2 3">
    <name type="scientific">Digitaria exilis</name>
    <dbReference type="NCBI Taxonomy" id="1010633"/>
    <lineage>
        <taxon>Eukaryota</taxon>
        <taxon>Viridiplantae</taxon>
        <taxon>Streptophyta</taxon>
        <taxon>Embryophyta</taxon>
        <taxon>Tracheophyta</taxon>
        <taxon>Spermatophyta</taxon>
        <taxon>Magnoliopsida</taxon>
        <taxon>Liliopsida</taxon>
        <taxon>Poales</taxon>
        <taxon>Poaceae</taxon>
        <taxon>PACMAD clade</taxon>
        <taxon>Panicoideae</taxon>
        <taxon>Panicodae</taxon>
        <taxon>Paniceae</taxon>
        <taxon>Anthephorinae</taxon>
        <taxon>Digitaria</taxon>
    </lineage>
</organism>
<evidence type="ECO:0000256" key="1">
    <source>
        <dbReference type="SAM" id="MobiDB-lite"/>
    </source>
</evidence>
<accession>A0A835G013</accession>
<reference evidence="2" key="1">
    <citation type="submission" date="2020-07" db="EMBL/GenBank/DDBJ databases">
        <title>Genome sequence and genetic diversity analysis of an under-domesticated orphan crop, white fonio (Digitaria exilis).</title>
        <authorList>
            <person name="Bennetzen J.L."/>
            <person name="Chen S."/>
            <person name="Ma X."/>
            <person name="Wang X."/>
            <person name="Yssel A.E.J."/>
            <person name="Chaluvadi S.R."/>
            <person name="Johnson M."/>
            <person name="Gangashetty P."/>
            <person name="Hamidou F."/>
            <person name="Sanogo M.D."/>
            <person name="Zwaenepoel A."/>
            <person name="Wallace J."/>
            <person name="Van De Peer Y."/>
            <person name="Van Deynze A."/>
        </authorList>
    </citation>
    <scope>NUCLEOTIDE SEQUENCE</scope>
    <source>
        <tissue evidence="2">Leaves</tissue>
    </source>
</reference>
<comment type="caution">
    <text evidence="2">The sequence shown here is derived from an EMBL/GenBank/DDBJ whole genome shotgun (WGS) entry which is preliminary data.</text>
</comment>
<proteinExistence type="predicted"/>
<feature type="region of interest" description="Disordered" evidence="1">
    <location>
        <begin position="609"/>
        <end position="646"/>
    </location>
</feature>
<dbReference type="AlphaFoldDB" id="A0A835G013"/>
<dbReference type="Proteomes" id="UP000636709">
    <property type="component" value="Unassembled WGS sequence"/>
</dbReference>
<evidence type="ECO:0000313" key="2">
    <source>
        <dbReference type="EMBL" id="KAF8780616.1"/>
    </source>
</evidence>
<protein>
    <submittedName>
        <fullName evidence="2">Uncharacterized protein</fullName>
    </submittedName>
</protein>